<dbReference type="Proteomes" id="UP001519921">
    <property type="component" value="Unassembled WGS sequence"/>
</dbReference>
<dbReference type="EMBL" id="JAHXPT010000023">
    <property type="protein sequence ID" value="MBW6411890.1"/>
    <property type="molecule type" value="Genomic_DNA"/>
</dbReference>
<dbReference type="InterPro" id="IPR006674">
    <property type="entry name" value="HD_domain"/>
</dbReference>
<dbReference type="Pfam" id="PF13487">
    <property type="entry name" value="HD_5"/>
    <property type="match status" value="1"/>
</dbReference>
<dbReference type="PANTHER" id="PTHR43155">
    <property type="entry name" value="CYCLIC DI-GMP PHOSPHODIESTERASE PA4108-RELATED"/>
    <property type="match status" value="1"/>
</dbReference>
<evidence type="ECO:0000313" key="3">
    <source>
        <dbReference type="Proteomes" id="UP001519921"/>
    </source>
</evidence>
<accession>A0ABS7AT96</accession>
<protein>
    <submittedName>
        <fullName evidence="2">HD domain-containing protein</fullName>
    </submittedName>
</protein>
<dbReference type="NCBIfam" id="TIGR00277">
    <property type="entry name" value="HDIG"/>
    <property type="match status" value="1"/>
</dbReference>
<name>A0ABS7AT96_9CLOT</name>
<evidence type="ECO:0000313" key="2">
    <source>
        <dbReference type="EMBL" id="MBW6411890.1"/>
    </source>
</evidence>
<gene>
    <name evidence="2" type="ORF">KYD98_17565</name>
</gene>
<dbReference type="Pfam" id="PF01966">
    <property type="entry name" value="HD"/>
    <property type="match status" value="1"/>
</dbReference>
<dbReference type="InterPro" id="IPR006675">
    <property type="entry name" value="HDIG_dom"/>
</dbReference>
<dbReference type="PROSITE" id="PS51832">
    <property type="entry name" value="HD_GYP"/>
    <property type="match status" value="1"/>
</dbReference>
<evidence type="ECO:0000259" key="1">
    <source>
        <dbReference type="PROSITE" id="PS51832"/>
    </source>
</evidence>
<dbReference type="CDD" id="cd00077">
    <property type="entry name" value="HDc"/>
    <property type="match status" value="1"/>
</dbReference>
<feature type="domain" description="HD-GYP" evidence="1">
    <location>
        <begin position="199"/>
        <end position="394"/>
    </location>
</feature>
<reference evidence="2 3" key="1">
    <citation type="submission" date="2021-07" db="EMBL/GenBank/DDBJ databases">
        <title>Clostridium weizhouense sp. nov., an anaerobic bacterium isolated from activated sludge of Petroleum wastewater.</title>
        <authorList>
            <person name="Li Q."/>
        </authorList>
    </citation>
    <scope>NUCLEOTIDE SEQUENCE [LARGE SCALE GENOMIC DNA]</scope>
    <source>
        <strain evidence="2 3">YB-6</strain>
    </source>
</reference>
<proteinExistence type="predicted"/>
<dbReference type="InterPro" id="IPR037522">
    <property type="entry name" value="HD_GYP_dom"/>
</dbReference>
<dbReference type="RefSeq" id="WP_219781355.1">
    <property type="nucleotide sequence ID" value="NZ_JAHXPT010000023.1"/>
</dbReference>
<comment type="caution">
    <text evidence="2">The sequence shown here is derived from an EMBL/GenBank/DDBJ whole genome shotgun (WGS) entry which is preliminary data.</text>
</comment>
<organism evidence="2 3">
    <name type="scientific">Clostridium weizhouense</name>
    <dbReference type="NCBI Taxonomy" id="2859781"/>
    <lineage>
        <taxon>Bacteria</taxon>
        <taxon>Bacillati</taxon>
        <taxon>Bacillota</taxon>
        <taxon>Clostridia</taxon>
        <taxon>Eubacteriales</taxon>
        <taxon>Clostridiaceae</taxon>
        <taxon>Clostridium</taxon>
    </lineage>
</organism>
<dbReference type="SMART" id="SM00471">
    <property type="entry name" value="HDc"/>
    <property type="match status" value="2"/>
</dbReference>
<dbReference type="SUPFAM" id="SSF109604">
    <property type="entry name" value="HD-domain/PDEase-like"/>
    <property type="match status" value="2"/>
</dbReference>
<dbReference type="Gene3D" id="1.10.3210.10">
    <property type="entry name" value="Hypothetical protein af1432"/>
    <property type="match status" value="2"/>
</dbReference>
<sequence>MRKEVSLKDILIIMQRAFNAMDQRLLDHGEKVAYILLNLLRQHGSYSEEEMIKLCTLAVFHDIGAYKVAERDKLLEIDSIKPINHAVYGSLFIKYFSPIGDLSNAVLGHHFTAKYLKEHKITNIPDEALLLGLADYISLIQLKSGKIDKNRVESKYVEYTLENINLFLEVSKKVDFNTTLNNDIYKKELYAFFDTKNVNKDEIIKYTKMLTYAIDFRSEATVRHTIVVEAVSYQIAKLYGFADETCNTIRIAAMLHDIGKIAIPVNILEKPGKLTENEFEKMKDHVSIGYKILSNLDIDDIRDIAMAHHEKLDGMGYPFGLKGDEISNEARIVAVGDIFSALLGVRSYKNEFSKDKIIMILKNMSENNKIDAKIVDLVIKNYDSIIEEIKEETDSLIKIYENMKDEYNELLKDLK</sequence>
<keyword evidence="3" id="KW-1185">Reference proteome</keyword>
<dbReference type="InterPro" id="IPR003607">
    <property type="entry name" value="HD/PDEase_dom"/>
</dbReference>